<comment type="caution">
    <text evidence="1">The sequence shown here is derived from an EMBL/GenBank/DDBJ whole genome shotgun (WGS) entry which is preliminary data.</text>
</comment>
<organism evidence="1 2">
    <name type="scientific">Kribbella shirazensis</name>
    <dbReference type="NCBI Taxonomy" id="1105143"/>
    <lineage>
        <taxon>Bacteria</taxon>
        <taxon>Bacillati</taxon>
        <taxon>Actinomycetota</taxon>
        <taxon>Actinomycetes</taxon>
        <taxon>Propionibacteriales</taxon>
        <taxon>Kribbellaceae</taxon>
        <taxon>Kribbella</taxon>
    </lineage>
</organism>
<dbReference type="AlphaFoldDB" id="A0A7X5VJ80"/>
<accession>A0A7X5VJ80</accession>
<evidence type="ECO:0000313" key="2">
    <source>
        <dbReference type="Proteomes" id="UP000555407"/>
    </source>
</evidence>
<protein>
    <submittedName>
        <fullName evidence="1">Uncharacterized protein</fullName>
    </submittedName>
</protein>
<evidence type="ECO:0000313" key="1">
    <source>
        <dbReference type="EMBL" id="NIK61387.1"/>
    </source>
</evidence>
<gene>
    <name evidence="1" type="ORF">BJY22_007104</name>
</gene>
<proteinExistence type="predicted"/>
<name>A0A7X5VJ80_9ACTN</name>
<keyword evidence="2" id="KW-1185">Reference proteome</keyword>
<sequence length="111" mass="12207">MHGLEDIAVADEALVTPDLVPRALTAGELVYADGATQIFDADGGTTYVDNGRPTRGRWYIDEDGRFGSFWPPSYRSAYDLRWMVEDGAVVGLRFTARDGTSFDGRYLTPAP</sequence>
<dbReference type="Proteomes" id="UP000555407">
    <property type="component" value="Unassembled WGS sequence"/>
</dbReference>
<reference evidence="1 2" key="1">
    <citation type="submission" date="2020-03" db="EMBL/GenBank/DDBJ databases">
        <title>Sequencing the genomes of 1000 actinobacteria strains.</title>
        <authorList>
            <person name="Klenk H.-P."/>
        </authorList>
    </citation>
    <scope>NUCLEOTIDE SEQUENCE [LARGE SCALE GENOMIC DNA]</scope>
    <source>
        <strain evidence="1 2">DSM 45490</strain>
    </source>
</reference>
<dbReference type="EMBL" id="JAASRO010000001">
    <property type="protein sequence ID" value="NIK61387.1"/>
    <property type="molecule type" value="Genomic_DNA"/>
</dbReference>
<dbReference type="RefSeq" id="WP_167215866.1">
    <property type="nucleotide sequence ID" value="NZ_JAASRO010000001.1"/>
</dbReference>